<accession>E9E343</accession>
<name>E9E343_METAQ</name>
<dbReference type="OrthoDB" id="4196148at2759"/>
<dbReference type="GeneID" id="19248602"/>
<dbReference type="eggNOG" id="ENOG502RIXD">
    <property type="taxonomic scope" value="Eukaryota"/>
</dbReference>
<gene>
    <name evidence="1" type="ORF">MAC_04291</name>
</gene>
<dbReference type="EMBL" id="GL698497">
    <property type="protein sequence ID" value="EFY89638.1"/>
    <property type="molecule type" value="Genomic_DNA"/>
</dbReference>
<sequence>MPPCDAATTVYGLQKVRYRLYDRDGEAELKSRLDHIYDFQDKHFTHFKTSCPPVKPQGKTSRKRSYKEVKLSSGLQRLRKDAHVQWKNEVGVVTALERRLRRNEDGTVDVLPRLDVIVALEEKDLDLLVSCWAARLWNEAEGGLKKPITWEDFKRITSQKRRFGKTHMLGGGALGLAGAF</sequence>
<dbReference type="HOGENOM" id="CLU_1496569_0_0_1"/>
<keyword evidence="2" id="KW-1185">Reference proteome</keyword>
<dbReference type="KEGG" id="maw:19248602"/>
<dbReference type="Proteomes" id="UP000002499">
    <property type="component" value="Unassembled WGS sequence"/>
</dbReference>
<proteinExistence type="predicted"/>
<evidence type="ECO:0000313" key="1">
    <source>
        <dbReference type="EMBL" id="EFY89638.1"/>
    </source>
</evidence>
<reference evidence="1 2" key="1">
    <citation type="journal article" date="2011" name="PLoS Genet.">
        <title>Genome sequencing and comparative transcriptomics of the model entomopathogenic fungi Metarhizium anisopliae and M. acridum.</title>
        <authorList>
            <person name="Gao Q."/>
            <person name="Jin K."/>
            <person name="Ying S.H."/>
            <person name="Zhang Y."/>
            <person name="Xiao G."/>
            <person name="Shang Y."/>
            <person name="Duan Z."/>
            <person name="Hu X."/>
            <person name="Xie X.Q."/>
            <person name="Zhou G."/>
            <person name="Peng G."/>
            <person name="Luo Z."/>
            <person name="Huang W."/>
            <person name="Wang B."/>
            <person name="Fang W."/>
            <person name="Wang S."/>
            <person name="Zhong Y."/>
            <person name="Ma L.J."/>
            <person name="St Leger R.J."/>
            <person name="Zhao G.P."/>
            <person name="Pei Y."/>
            <person name="Feng M.G."/>
            <person name="Xia Y."/>
            <person name="Wang C."/>
        </authorList>
    </citation>
    <scope>NUCLEOTIDE SEQUENCE [LARGE SCALE GENOMIC DNA]</scope>
    <source>
        <strain evidence="1 2">CQMa 102</strain>
    </source>
</reference>
<dbReference type="InParanoid" id="E9E343"/>
<evidence type="ECO:0000313" key="2">
    <source>
        <dbReference type="Proteomes" id="UP000002499"/>
    </source>
</evidence>
<dbReference type="AlphaFoldDB" id="E9E343"/>
<organism evidence="2">
    <name type="scientific">Metarhizium acridum (strain CQMa 102)</name>
    <dbReference type="NCBI Taxonomy" id="655827"/>
    <lineage>
        <taxon>Eukaryota</taxon>
        <taxon>Fungi</taxon>
        <taxon>Dikarya</taxon>
        <taxon>Ascomycota</taxon>
        <taxon>Pezizomycotina</taxon>
        <taxon>Sordariomycetes</taxon>
        <taxon>Hypocreomycetidae</taxon>
        <taxon>Hypocreales</taxon>
        <taxon>Clavicipitaceae</taxon>
        <taxon>Metarhizium</taxon>
    </lineage>
</organism>
<protein>
    <submittedName>
        <fullName evidence="1">Uncharacterized protein</fullName>
    </submittedName>
</protein>